<dbReference type="InterPro" id="IPR006367">
    <property type="entry name" value="Sirohaem_synthase_N"/>
</dbReference>
<dbReference type="GO" id="GO:0019354">
    <property type="term" value="P:siroheme biosynthetic process"/>
    <property type="evidence" value="ECO:0007669"/>
    <property type="project" value="UniProtKB-UniPathway"/>
</dbReference>
<dbReference type="Proteomes" id="UP000430670">
    <property type="component" value="Unassembled WGS sequence"/>
</dbReference>
<evidence type="ECO:0000313" key="9">
    <source>
        <dbReference type="Proteomes" id="UP000430670"/>
    </source>
</evidence>
<reference evidence="8 9" key="1">
    <citation type="submission" date="2019-11" db="EMBL/GenBank/DDBJ databases">
        <title>Whole-genome sequence of a the green, strictly anaerobic photosynthetic bacterium Heliobacillus mobilis DSM 6151.</title>
        <authorList>
            <person name="Kyndt J.A."/>
            <person name="Meyer T.E."/>
        </authorList>
    </citation>
    <scope>NUCLEOTIDE SEQUENCE [LARGE SCALE GENOMIC DNA]</scope>
    <source>
        <strain evidence="8 9">DSM 6151</strain>
    </source>
</reference>
<evidence type="ECO:0000256" key="5">
    <source>
        <dbReference type="ARBA" id="ARBA00023244"/>
    </source>
</evidence>
<dbReference type="UniPathway" id="UPA00262">
    <property type="reaction ID" value="UER00222"/>
</dbReference>
<dbReference type="GO" id="GO:0004325">
    <property type="term" value="F:ferrochelatase activity"/>
    <property type="evidence" value="ECO:0007669"/>
    <property type="project" value="InterPro"/>
</dbReference>
<keyword evidence="9" id="KW-1185">Reference proteome</keyword>
<dbReference type="EMBL" id="WNKU01000001">
    <property type="protein sequence ID" value="MTV47475.1"/>
    <property type="molecule type" value="Genomic_DNA"/>
</dbReference>
<dbReference type="RefSeq" id="WP_170291519.1">
    <property type="nucleotide sequence ID" value="NZ_WNKU01000001.1"/>
</dbReference>
<comment type="catalytic activity">
    <reaction evidence="6">
        <text>precorrin-2 + NAD(+) = sirohydrochlorin + NADH + 2 H(+)</text>
        <dbReference type="Rhea" id="RHEA:15613"/>
        <dbReference type="ChEBI" id="CHEBI:15378"/>
        <dbReference type="ChEBI" id="CHEBI:57540"/>
        <dbReference type="ChEBI" id="CHEBI:57945"/>
        <dbReference type="ChEBI" id="CHEBI:58351"/>
        <dbReference type="ChEBI" id="CHEBI:58827"/>
        <dbReference type="EC" id="1.3.1.76"/>
    </reaction>
</comment>
<evidence type="ECO:0000256" key="4">
    <source>
        <dbReference type="ARBA" id="ARBA00023027"/>
    </source>
</evidence>
<keyword evidence="5" id="KW-0627">Porphyrin biosynthesis</keyword>
<dbReference type="InterPro" id="IPR036291">
    <property type="entry name" value="NAD(P)-bd_dom_sf"/>
</dbReference>
<evidence type="ECO:0000259" key="7">
    <source>
        <dbReference type="Pfam" id="PF14824"/>
    </source>
</evidence>
<keyword evidence="3" id="KW-0560">Oxidoreductase</keyword>
<dbReference type="GO" id="GO:0043115">
    <property type="term" value="F:precorrin-2 dehydrogenase activity"/>
    <property type="evidence" value="ECO:0007669"/>
    <property type="project" value="UniProtKB-EC"/>
</dbReference>
<dbReference type="Gene3D" id="1.10.8.610">
    <property type="entry name" value="SirC, precorrin-2 dehydrogenase, C-terminal helical domain-like"/>
    <property type="match status" value="1"/>
</dbReference>
<sequence length="210" mass="23399">MLLYPLMLRLEGQPCLVVGGGQVAERKIESLLEVGARVTVISPEVTPAIQEWVQEGKLRSYLRGYQEGDAAGHFVVIAATDVSEVNEMVARDCFQRNILINTVDIPPLCNFYVPAVVRRGDLTIAISTNGASPAVAKRIRKKMEREFGEEYGEYLQVMKSLREQVLREVSDPEMRKDIFERLADVGLLDCIKAGDEQGLKERIAQCLSSS</sequence>
<name>A0A6I3SD59_HELMO</name>
<evidence type="ECO:0000256" key="2">
    <source>
        <dbReference type="ARBA" id="ARBA00012400"/>
    </source>
</evidence>
<dbReference type="Pfam" id="PF13241">
    <property type="entry name" value="NAD_binding_7"/>
    <property type="match status" value="1"/>
</dbReference>
<evidence type="ECO:0000256" key="6">
    <source>
        <dbReference type="ARBA" id="ARBA00047561"/>
    </source>
</evidence>
<dbReference type="AlphaFoldDB" id="A0A6I3SD59"/>
<dbReference type="InterPro" id="IPR028281">
    <property type="entry name" value="Sirohaem_synthase_central"/>
</dbReference>
<accession>A0A6I3SD59</accession>
<keyword evidence="4" id="KW-0520">NAD</keyword>
<protein>
    <recommendedName>
        <fullName evidence="2">precorrin-2 dehydrogenase</fullName>
        <ecNumber evidence="2">1.3.1.76</ecNumber>
    </recommendedName>
</protein>
<evidence type="ECO:0000256" key="1">
    <source>
        <dbReference type="ARBA" id="ARBA00005010"/>
    </source>
</evidence>
<dbReference type="NCBIfam" id="TIGR01470">
    <property type="entry name" value="cysG_Nterm"/>
    <property type="match status" value="1"/>
</dbReference>
<comment type="pathway">
    <text evidence="1">Porphyrin-containing compound metabolism; siroheme biosynthesis; sirohydrochlorin from precorrin-2: step 1/1.</text>
</comment>
<comment type="caution">
    <text evidence="8">The sequence shown here is derived from an EMBL/GenBank/DDBJ whole genome shotgun (WGS) entry which is preliminary data.</text>
</comment>
<dbReference type="Pfam" id="PF14824">
    <property type="entry name" value="Sirohm_synth_M"/>
    <property type="match status" value="1"/>
</dbReference>
<dbReference type="PANTHER" id="PTHR35330">
    <property type="entry name" value="SIROHEME BIOSYNTHESIS PROTEIN MET8"/>
    <property type="match status" value="1"/>
</dbReference>
<organism evidence="8 9">
    <name type="scientific">Heliobacterium mobile</name>
    <name type="common">Heliobacillus mobilis</name>
    <dbReference type="NCBI Taxonomy" id="28064"/>
    <lineage>
        <taxon>Bacteria</taxon>
        <taxon>Bacillati</taxon>
        <taxon>Bacillota</taxon>
        <taxon>Clostridia</taxon>
        <taxon>Eubacteriales</taxon>
        <taxon>Heliobacteriaceae</taxon>
        <taxon>Heliobacterium</taxon>
    </lineage>
</organism>
<dbReference type="Gene3D" id="3.40.50.720">
    <property type="entry name" value="NAD(P)-binding Rossmann-like Domain"/>
    <property type="match status" value="1"/>
</dbReference>
<dbReference type="InterPro" id="IPR028161">
    <property type="entry name" value="Met8-like"/>
</dbReference>
<dbReference type="SUPFAM" id="SSF51735">
    <property type="entry name" value="NAD(P)-binding Rossmann-fold domains"/>
    <property type="match status" value="1"/>
</dbReference>
<evidence type="ECO:0000313" key="8">
    <source>
        <dbReference type="EMBL" id="MTV47475.1"/>
    </source>
</evidence>
<dbReference type="SUPFAM" id="SSF75615">
    <property type="entry name" value="Siroheme synthase middle domains-like"/>
    <property type="match status" value="1"/>
</dbReference>
<dbReference type="EC" id="1.3.1.76" evidence="2"/>
<proteinExistence type="predicted"/>
<gene>
    <name evidence="8" type="ORF">GJ688_00595</name>
</gene>
<feature type="domain" description="Siroheme synthase central" evidence="7">
    <location>
        <begin position="119"/>
        <end position="145"/>
    </location>
</feature>
<evidence type="ECO:0000256" key="3">
    <source>
        <dbReference type="ARBA" id="ARBA00023002"/>
    </source>
</evidence>
<dbReference type="InterPro" id="IPR042518">
    <property type="entry name" value="SirC_C"/>
</dbReference>
<dbReference type="PANTHER" id="PTHR35330:SF1">
    <property type="entry name" value="SIROHEME BIOSYNTHESIS PROTEIN MET8"/>
    <property type="match status" value="1"/>
</dbReference>